<dbReference type="InterPro" id="IPR053287">
    <property type="entry name" value="PP2C-like_domain"/>
</dbReference>
<feature type="compositionally biased region" description="Polar residues" evidence="1">
    <location>
        <begin position="797"/>
        <end position="816"/>
    </location>
</feature>
<dbReference type="PANTHER" id="PTHR21586:SF0">
    <property type="entry name" value="PP2C-LIKE DOMAIN-CONTAINING PROTEIN CG9801"/>
    <property type="match status" value="1"/>
</dbReference>
<dbReference type="InterPro" id="IPR036457">
    <property type="entry name" value="PPM-type-like_dom_sf"/>
</dbReference>
<dbReference type="SMART" id="SM00332">
    <property type="entry name" value="PP2Cc"/>
    <property type="match status" value="1"/>
</dbReference>
<protein>
    <recommendedName>
        <fullName evidence="2">PPM-type phosphatase domain-containing protein</fullName>
    </recommendedName>
</protein>
<reference evidence="3 4" key="1">
    <citation type="journal article" date="2023" name="Insect Mol. Biol.">
        <title>Genome sequencing provides insights into the evolution of gene families encoding plant cell wall-degrading enzymes in longhorned beetles.</title>
        <authorList>
            <person name="Shin N.R."/>
            <person name="Okamura Y."/>
            <person name="Kirsch R."/>
            <person name="Pauchet Y."/>
        </authorList>
    </citation>
    <scope>NUCLEOTIDE SEQUENCE [LARGE SCALE GENOMIC DNA]</scope>
    <source>
        <strain evidence="3">EAD_L_NR</strain>
    </source>
</reference>
<accession>A0AAV8W4E4</accession>
<feature type="compositionally biased region" description="Low complexity" evidence="1">
    <location>
        <begin position="276"/>
        <end position="285"/>
    </location>
</feature>
<proteinExistence type="predicted"/>
<organism evidence="3 4">
    <name type="scientific">Exocentrus adspersus</name>
    <dbReference type="NCBI Taxonomy" id="1586481"/>
    <lineage>
        <taxon>Eukaryota</taxon>
        <taxon>Metazoa</taxon>
        <taxon>Ecdysozoa</taxon>
        <taxon>Arthropoda</taxon>
        <taxon>Hexapoda</taxon>
        <taxon>Insecta</taxon>
        <taxon>Pterygota</taxon>
        <taxon>Neoptera</taxon>
        <taxon>Endopterygota</taxon>
        <taxon>Coleoptera</taxon>
        <taxon>Polyphaga</taxon>
        <taxon>Cucujiformia</taxon>
        <taxon>Chrysomeloidea</taxon>
        <taxon>Cerambycidae</taxon>
        <taxon>Lamiinae</taxon>
        <taxon>Acanthocinini</taxon>
        <taxon>Exocentrus</taxon>
    </lineage>
</organism>
<sequence length="968" mass="107274">MPSLRKRVSSYFRQLSFHNESRDKKHNINENSFVTKYLQGLISLTEGPPIIYGKNPTDLPNYELGRYESGPNTVIGCYSGPNGGLTTVKRSEKHLCLLDADIDFIDTHDEESIPSALPKKSPHKVLPGQPIDNTTMVIKVAGHEYCVTNKPKRHSKSHSLGSISDFDIEIEKTKIEKSFYCNNNNCETVECKNNLSLNNNAEAVNAGSDCEQKDIIPPKNENYQISTNGSSGGSSSRVKVNKTTPKLKPMAQKTTSQERSERNPTQNKPHTKQKTNDTSSKTTSSAQNRYGLSKSKSEGNPFHHKKRGRIIKIERPNIRGGEEVVVNSNIPSIHVEDSALPNEWNKKSEFIYGLSDSLYDRNQVTRSKNGDPIADCFGIIARRDSAILAVADGVNWGEKASIAAKSAVHGSLHYLNKTIFNDIKPFENLTIKTDESSMSSSVIDENVNLISNTREVFICLLRAFNCAHDLILENKGMLTTLTVAVILPLKQKLARKVPSSNGGGERQELETQYVCCVCNVGDTLAYVYSEKYGVRELTKGSHDINCNRDMRDALGALGPVDGINPELSNLTLSITTLRKGDIVMVASDGLTDNFDPNVCRFTVNCTVEPSKPKRASTTRPVKNTPLHPPEEHKAHVSKPVQVLEATQKPPVKPPRKSKNRDDSSRSSAERSSVKSSTMSEKSSSQSIESETLSQETVSKLPVVESSDVGKSSDTEGNSALMVNETASKNDSDVNEPLKTHPSAPDVDYGNPLVQQFMRENSVEDTPKTKSIKKPTVVENKASSLRRQASSQQRQESPHSSQKPVKQKSSIPGNTFQMDDKISASRKQDQSYKFLRSKTSVDIRSTNLKQILRNEDGIPYITPIQRYELQLLLMEDILKHGISGKDSPCTSARKLCESLISFTMSITSAKRHTLEDQDLYFDNKNGVLVEVSSQEKKIRRKKGLERVQNLPGKLDHVTVAAYNVGNFAH</sequence>
<feature type="region of interest" description="Disordered" evidence="1">
    <location>
        <begin position="212"/>
        <end position="308"/>
    </location>
</feature>
<feature type="compositionally biased region" description="Basic and acidic residues" evidence="1">
    <location>
        <begin position="659"/>
        <end position="672"/>
    </location>
</feature>
<feature type="compositionally biased region" description="Polar residues" evidence="1">
    <location>
        <begin position="708"/>
        <end position="717"/>
    </location>
</feature>
<feature type="compositionally biased region" description="Low complexity" evidence="1">
    <location>
        <begin position="673"/>
        <end position="695"/>
    </location>
</feature>
<dbReference type="PROSITE" id="PS51746">
    <property type="entry name" value="PPM_2"/>
    <property type="match status" value="1"/>
</dbReference>
<dbReference type="EMBL" id="JANEYG010000011">
    <property type="protein sequence ID" value="KAJ8921180.1"/>
    <property type="molecule type" value="Genomic_DNA"/>
</dbReference>
<dbReference type="Gene3D" id="3.60.40.10">
    <property type="entry name" value="PPM-type phosphatase domain"/>
    <property type="match status" value="1"/>
</dbReference>
<evidence type="ECO:0000313" key="3">
    <source>
        <dbReference type="EMBL" id="KAJ8921180.1"/>
    </source>
</evidence>
<dbReference type="AlphaFoldDB" id="A0AAV8W4E4"/>
<name>A0AAV8W4E4_9CUCU</name>
<dbReference type="PANTHER" id="PTHR21586">
    <property type="entry name" value="TIPA"/>
    <property type="match status" value="1"/>
</dbReference>
<feature type="region of interest" description="Disordered" evidence="1">
    <location>
        <begin position="609"/>
        <end position="829"/>
    </location>
</feature>
<gene>
    <name evidence="3" type="ORF">NQ315_013652</name>
</gene>
<feature type="domain" description="PPM-type phosphatase" evidence="2">
    <location>
        <begin position="356"/>
        <end position="670"/>
    </location>
</feature>
<feature type="compositionally biased region" description="Basic and acidic residues" evidence="1">
    <location>
        <begin position="727"/>
        <end position="738"/>
    </location>
</feature>
<comment type="caution">
    <text evidence="3">The sequence shown here is derived from an EMBL/GenBank/DDBJ whole genome shotgun (WGS) entry which is preliminary data.</text>
</comment>
<evidence type="ECO:0000313" key="4">
    <source>
        <dbReference type="Proteomes" id="UP001159042"/>
    </source>
</evidence>
<dbReference type="SUPFAM" id="SSF81606">
    <property type="entry name" value="PP2C-like"/>
    <property type="match status" value="1"/>
</dbReference>
<keyword evidence="4" id="KW-1185">Reference proteome</keyword>
<evidence type="ECO:0000259" key="2">
    <source>
        <dbReference type="PROSITE" id="PS51746"/>
    </source>
</evidence>
<dbReference type="InterPro" id="IPR001932">
    <property type="entry name" value="PPM-type_phosphatase-like_dom"/>
</dbReference>
<dbReference type="Proteomes" id="UP001159042">
    <property type="component" value="Unassembled WGS sequence"/>
</dbReference>
<feature type="compositionally biased region" description="Low complexity" evidence="1">
    <location>
        <begin position="781"/>
        <end position="794"/>
    </location>
</feature>
<feature type="compositionally biased region" description="Basic and acidic residues" evidence="1">
    <location>
        <begin position="817"/>
        <end position="829"/>
    </location>
</feature>
<evidence type="ECO:0000256" key="1">
    <source>
        <dbReference type="SAM" id="MobiDB-lite"/>
    </source>
</evidence>